<reference evidence="2" key="1">
    <citation type="submission" date="2022-11" db="UniProtKB">
        <authorList>
            <consortium name="WormBaseParasite"/>
        </authorList>
    </citation>
    <scope>IDENTIFICATION</scope>
</reference>
<evidence type="ECO:0000313" key="2">
    <source>
        <dbReference type="WBParaSite" id="PS1159_v2.g8228.t1"/>
    </source>
</evidence>
<dbReference type="WBParaSite" id="PS1159_v2.g8228.t1">
    <property type="protein sequence ID" value="PS1159_v2.g8228.t1"/>
    <property type="gene ID" value="PS1159_v2.g8228"/>
</dbReference>
<sequence>MILFKISILLFATNFITAEFSHETSEKMINFVSASFTPFMGHDYTPATACFEKSFPKGNWFVLNVFSLQPCKIKDQCVLWIVSSNIYKMIVFTFKGAIGKDDMNKTAQENIDTYIPWIIGNMSYGKVNPDISAASKGAFNYISSLILGHHNYSFAFIGHSYAGSIASLTALNVKLALKSVNLSLFTFGEPRYHNYELSLTFQNNLSNGYRVVHNSDIVPHMPICGSTFSGSCSNNNSFYHRTQEIWYHNPDLQMNNGDQKLCSTSEGEDPSCSNSVSEFEFLLNFETTRGADMHMTYYNQKLDDYGLSGCGEIPCKDVDTDCATKIKECSNSLYKPVMCKYCKKTCNLCTDRTCYN</sequence>
<dbReference type="Proteomes" id="UP000887580">
    <property type="component" value="Unplaced"/>
</dbReference>
<evidence type="ECO:0000313" key="1">
    <source>
        <dbReference type="Proteomes" id="UP000887580"/>
    </source>
</evidence>
<accession>A0AC35GSF1</accession>
<proteinExistence type="predicted"/>
<protein>
    <submittedName>
        <fullName evidence="2">ShKT domain-containing protein</fullName>
    </submittedName>
</protein>
<name>A0AC35GSF1_9BILA</name>
<organism evidence="1 2">
    <name type="scientific">Panagrolaimus sp. PS1159</name>
    <dbReference type="NCBI Taxonomy" id="55785"/>
    <lineage>
        <taxon>Eukaryota</taxon>
        <taxon>Metazoa</taxon>
        <taxon>Ecdysozoa</taxon>
        <taxon>Nematoda</taxon>
        <taxon>Chromadorea</taxon>
        <taxon>Rhabditida</taxon>
        <taxon>Tylenchina</taxon>
        <taxon>Panagrolaimomorpha</taxon>
        <taxon>Panagrolaimoidea</taxon>
        <taxon>Panagrolaimidae</taxon>
        <taxon>Panagrolaimus</taxon>
    </lineage>
</organism>